<evidence type="ECO:0000256" key="4">
    <source>
        <dbReference type="ARBA" id="ARBA00023034"/>
    </source>
</evidence>
<dbReference type="PANTHER" id="PTHR11062:SF229">
    <property type="entry name" value="GLUCURONOXYLAN GLUCURONOSYLTRANSFERASE IRX7-RELATED"/>
    <property type="match status" value="1"/>
</dbReference>
<name>A0A2R6WXX9_MARPO</name>
<comment type="similarity">
    <text evidence="2">Belongs to the glycosyltransferase 47 family.</text>
</comment>
<dbReference type="EMBL" id="KZ772722">
    <property type="protein sequence ID" value="PTQ38683.1"/>
    <property type="molecule type" value="Genomic_DNA"/>
</dbReference>
<evidence type="ECO:0000256" key="1">
    <source>
        <dbReference type="ARBA" id="ARBA00004323"/>
    </source>
</evidence>
<dbReference type="Pfam" id="PF03016">
    <property type="entry name" value="Exostosin_GT47"/>
    <property type="match status" value="1"/>
</dbReference>
<evidence type="ECO:0000256" key="5">
    <source>
        <dbReference type="SAM" id="Phobius"/>
    </source>
</evidence>
<dbReference type="InterPro" id="IPR040911">
    <property type="entry name" value="Exostosin_GT47"/>
</dbReference>
<proteinExistence type="inferred from homology"/>
<reference evidence="8" key="1">
    <citation type="journal article" date="2017" name="Cell">
        <title>Insights into land plant evolution garnered from the Marchantia polymorpha genome.</title>
        <authorList>
            <person name="Bowman J.L."/>
            <person name="Kohchi T."/>
            <person name="Yamato K.T."/>
            <person name="Jenkins J."/>
            <person name="Shu S."/>
            <person name="Ishizaki K."/>
            <person name="Yamaoka S."/>
            <person name="Nishihama R."/>
            <person name="Nakamura Y."/>
            <person name="Berger F."/>
            <person name="Adam C."/>
            <person name="Aki S.S."/>
            <person name="Althoff F."/>
            <person name="Araki T."/>
            <person name="Arteaga-Vazquez M.A."/>
            <person name="Balasubrmanian S."/>
            <person name="Barry K."/>
            <person name="Bauer D."/>
            <person name="Boehm C.R."/>
            <person name="Briginshaw L."/>
            <person name="Caballero-Perez J."/>
            <person name="Catarino B."/>
            <person name="Chen F."/>
            <person name="Chiyoda S."/>
            <person name="Chovatia M."/>
            <person name="Davies K.M."/>
            <person name="Delmans M."/>
            <person name="Demura T."/>
            <person name="Dierschke T."/>
            <person name="Dolan L."/>
            <person name="Dorantes-Acosta A.E."/>
            <person name="Eklund D.M."/>
            <person name="Florent S.N."/>
            <person name="Flores-Sandoval E."/>
            <person name="Fujiyama A."/>
            <person name="Fukuzawa H."/>
            <person name="Galik B."/>
            <person name="Grimanelli D."/>
            <person name="Grimwood J."/>
            <person name="Grossniklaus U."/>
            <person name="Hamada T."/>
            <person name="Haseloff J."/>
            <person name="Hetherington A.J."/>
            <person name="Higo A."/>
            <person name="Hirakawa Y."/>
            <person name="Hundley H.N."/>
            <person name="Ikeda Y."/>
            <person name="Inoue K."/>
            <person name="Inoue S.I."/>
            <person name="Ishida S."/>
            <person name="Jia Q."/>
            <person name="Kakita M."/>
            <person name="Kanazawa T."/>
            <person name="Kawai Y."/>
            <person name="Kawashima T."/>
            <person name="Kennedy M."/>
            <person name="Kinose K."/>
            <person name="Kinoshita T."/>
            <person name="Kohara Y."/>
            <person name="Koide E."/>
            <person name="Komatsu K."/>
            <person name="Kopischke S."/>
            <person name="Kubo M."/>
            <person name="Kyozuka J."/>
            <person name="Lagercrantz U."/>
            <person name="Lin S.S."/>
            <person name="Lindquist E."/>
            <person name="Lipzen A.M."/>
            <person name="Lu C.W."/>
            <person name="De Luna E."/>
            <person name="Martienssen R.A."/>
            <person name="Minamino N."/>
            <person name="Mizutani M."/>
            <person name="Mizutani M."/>
            <person name="Mochizuki N."/>
            <person name="Monte I."/>
            <person name="Mosher R."/>
            <person name="Nagasaki H."/>
            <person name="Nakagami H."/>
            <person name="Naramoto S."/>
            <person name="Nishitani K."/>
            <person name="Ohtani M."/>
            <person name="Okamoto T."/>
            <person name="Okumura M."/>
            <person name="Phillips J."/>
            <person name="Pollak B."/>
            <person name="Reinders A."/>
            <person name="Rovekamp M."/>
            <person name="Sano R."/>
            <person name="Sawa S."/>
            <person name="Schmid M.W."/>
            <person name="Shirakawa M."/>
            <person name="Solano R."/>
            <person name="Spunde A."/>
            <person name="Suetsugu N."/>
            <person name="Sugano S."/>
            <person name="Sugiyama A."/>
            <person name="Sun R."/>
            <person name="Suzuki Y."/>
            <person name="Takenaka M."/>
            <person name="Takezawa D."/>
            <person name="Tomogane H."/>
            <person name="Tsuzuki M."/>
            <person name="Ueda T."/>
            <person name="Umeda M."/>
            <person name="Ward J.M."/>
            <person name="Watanabe Y."/>
            <person name="Yazaki K."/>
            <person name="Yokoyama R."/>
            <person name="Yoshitake Y."/>
            <person name="Yotsui I."/>
            <person name="Zachgo S."/>
            <person name="Schmutz J."/>
        </authorList>
    </citation>
    <scope>NUCLEOTIDE SEQUENCE [LARGE SCALE GENOMIC DNA]</scope>
    <source>
        <strain evidence="8">Tak-1</strain>
    </source>
</reference>
<dbReference type="OrthoDB" id="1924787at2759"/>
<sequence>MKLEHRREIGICRGVARRERGHASVSDGFGPSGKLGRWQRSHDSVFMCCSFIFIFFAVIITVSYFFEPAILVKDDSRSDYEMQDQSGIEESLIEFVKPSGPERHQLQEVGDFKSTLEYSDDERIVPTAQTEDLSVTASQIRRMLVGDSARTSLVVVNDEATINDSRRIELSPVQSNSKPNISDVDRLKSGNPLGLAHDIKIFVYELPPEFNTDWLSDARCSNHLFAAEVAIHQVLLKSPLRTLNPEKADLFFVPVYVSCNFNPKNGFPSLSHAPAMMKEAVNLISSAEVYWNRSGGSDHIFVAAHDYGACFHAVEKQAVAAGIPEFLRNSILLQTFGRRDGHPCQEVENIQIPPYVAPQVIRKYTTSPPENRERDILAHFRGKLELHPRNVSGQLYSKGVRTRLWQKFKRDKRFFLRRKRQDGYQSEMLRSVFCLAPLGWAPWSPRIVEAVMYGCVPVIIADSISLPNSHAVDWPSISLTVGESDVDNLRRILLRVVATNLTTIQHNLWQERNRRALLYTQPLVHGDATWQIFNLLSQKVSERKFKLTSNGATTAAI</sequence>
<dbReference type="PANTHER" id="PTHR11062">
    <property type="entry name" value="EXOSTOSIN HEPARAN SULFATE GLYCOSYLTRANSFERASE -RELATED"/>
    <property type="match status" value="1"/>
</dbReference>
<keyword evidence="4" id="KW-0333">Golgi apparatus</keyword>
<keyword evidence="8" id="KW-1185">Reference proteome</keyword>
<dbReference type="Gramene" id="Mp3g13340.1">
    <property type="protein sequence ID" value="Mp3g13340.1.cds"/>
    <property type="gene ID" value="Mp3g13340"/>
</dbReference>
<accession>A0A2R6WXX9</accession>
<evidence type="ECO:0000313" key="7">
    <source>
        <dbReference type="EMBL" id="PTQ38683.1"/>
    </source>
</evidence>
<evidence type="ECO:0000313" key="8">
    <source>
        <dbReference type="Proteomes" id="UP000244005"/>
    </source>
</evidence>
<organism evidence="7 8">
    <name type="scientific">Marchantia polymorpha</name>
    <name type="common">Common liverwort</name>
    <name type="synonym">Marchantia aquatica</name>
    <dbReference type="NCBI Taxonomy" id="3197"/>
    <lineage>
        <taxon>Eukaryota</taxon>
        <taxon>Viridiplantae</taxon>
        <taxon>Streptophyta</taxon>
        <taxon>Embryophyta</taxon>
        <taxon>Marchantiophyta</taxon>
        <taxon>Marchantiopsida</taxon>
        <taxon>Marchantiidae</taxon>
        <taxon>Marchantiales</taxon>
        <taxon>Marchantiaceae</taxon>
        <taxon>Marchantia</taxon>
    </lineage>
</organism>
<keyword evidence="5" id="KW-0472">Membrane</keyword>
<feature type="transmembrane region" description="Helical" evidence="5">
    <location>
        <begin position="44"/>
        <end position="66"/>
    </location>
</feature>
<evidence type="ECO:0000259" key="6">
    <source>
        <dbReference type="Pfam" id="PF03016"/>
    </source>
</evidence>
<dbReference type="GO" id="GO:0000139">
    <property type="term" value="C:Golgi membrane"/>
    <property type="evidence" value="ECO:0007669"/>
    <property type="project" value="UniProtKB-SubCell"/>
</dbReference>
<keyword evidence="5" id="KW-1133">Transmembrane helix</keyword>
<gene>
    <name evidence="7" type="ORF">MARPO_0050s0126</name>
</gene>
<feature type="domain" description="Exostosin GT47" evidence="6">
    <location>
        <begin position="197"/>
        <end position="493"/>
    </location>
</feature>
<keyword evidence="5" id="KW-0812">Transmembrane</keyword>
<comment type="subcellular location">
    <subcellularLocation>
        <location evidence="1">Golgi apparatus membrane</location>
        <topology evidence="1">Single-pass type II membrane protein</topology>
    </subcellularLocation>
</comment>
<evidence type="ECO:0000256" key="2">
    <source>
        <dbReference type="ARBA" id="ARBA00010271"/>
    </source>
</evidence>
<dbReference type="OMA" id="SHAPAMM"/>
<dbReference type="Proteomes" id="UP000244005">
    <property type="component" value="Unassembled WGS sequence"/>
</dbReference>
<keyword evidence="3" id="KW-0735">Signal-anchor</keyword>
<evidence type="ECO:0000256" key="3">
    <source>
        <dbReference type="ARBA" id="ARBA00022968"/>
    </source>
</evidence>
<dbReference type="GO" id="GO:0016757">
    <property type="term" value="F:glycosyltransferase activity"/>
    <property type="evidence" value="ECO:0007669"/>
    <property type="project" value="InterPro"/>
</dbReference>
<dbReference type="InterPro" id="IPR004263">
    <property type="entry name" value="Exostosin"/>
</dbReference>
<dbReference type="AlphaFoldDB" id="A0A2R6WXX9"/>
<protein>
    <recommendedName>
        <fullName evidence="6">Exostosin GT47 domain-containing protein</fullName>
    </recommendedName>
</protein>